<dbReference type="InterPro" id="IPR001128">
    <property type="entry name" value="Cyt_P450"/>
</dbReference>
<dbReference type="PANTHER" id="PTHR24296">
    <property type="entry name" value="CYTOCHROME P450"/>
    <property type="match status" value="1"/>
</dbReference>
<proteinExistence type="inferred from homology"/>
<gene>
    <name evidence="7" type="ORF">R1sor_005521</name>
</gene>
<dbReference type="InterPro" id="IPR002401">
    <property type="entry name" value="Cyt_P450_E_grp-I"/>
</dbReference>
<evidence type="ECO:0000256" key="6">
    <source>
        <dbReference type="RuleBase" id="RU000461"/>
    </source>
</evidence>
<dbReference type="InterPro" id="IPR017972">
    <property type="entry name" value="Cyt_P450_CS"/>
</dbReference>
<evidence type="ECO:0008006" key="9">
    <source>
        <dbReference type="Google" id="ProtNLM"/>
    </source>
</evidence>
<dbReference type="PRINTS" id="PR00385">
    <property type="entry name" value="P450"/>
</dbReference>
<dbReference type="SUPFAM" id="SSF48264">
    <property type="entry name" value="Cytochrome P450"/>
    <property type="match status" value="1"/>
</dbReference>
<reference evidence="7 8" key="1">
    <citation type="submission" date="2024-09" db="EMBL/GenBank/DDBJ databases">
        <title>Chromosome-scale assembly of Riccia sorocarpa.</title>
        <authorList>
            <person name="Paukszto L."/>
        </authorList>
    </citation>
    <scope>NUCLEOTIDE SEQUENCE [LARGE SCALE GENOMIC DNA]</scope>
    <source>
        <strain evidence="7">LP-2024</strain>
        <tissue evidence="7">Aerial parts of the thallus</tissue>
    </source>
</reference>
<dbReference type="PROSITE" id="PS00086">
    <property type="entry name" value="CYTOCHROME_P450"/>
    <property type="match status" value="1"/>
</dbReference>
<accession>A0ABD3HNN1</accession>
<comment type="similarity">
    <text evidence="1 6">Belongs to the cytochrome P450 family.</text>
</comment>
<keyword evidence="8" id="KW-1185">Reference proteome</keyword>
<dbReference type="Gene3D" id="1.10.630.10">
    <property type="entry name" value="Cytochrome P450"/>
    <property type="match status" value="1"/>
</dbReference>
<keyword evidence="3 6" id="KW-0560">Oxidoreductase</keyword>
<organism evidence="7 8">
    <name type="scientific">Riccia sorocarpa</name>
    <dbReference type="NCBI Taxonomy" id="122646"/>
    <lineage>
        <taxon>Eukaryota</taxon>
        <taxon>Viridiplantae</taxon>
        <taxon>Streptophyta</taxon>
        <taxon>Embryophyta</taxon>
        <taxon>Marchantiophyta</taxon>
        <taxon>Marchantiopsida</taxon>
        <taxon>Marchantiidae</taxon>
        <taxon>Marchantiales</taxon>
        <taxon>Ricciaceae</taxon>
        <taxon>Riccia</taxon>
    </lineage>
</organism>
<dbReference type="PRINTS" id="PR00463">
    <property type="entry name" value="EP450I"/>
</dbReference>
<dbReference type="InterPro" id="IPR036396">
    <property type="entry name" value="Cyt_P450_sf"/>
</dbReference>
<evidence type="ECO:0000256" key="3">
    <source>
        <dbReference type="ARBA" id="ARBA00023002"/>
    </source>
</evidence>
<evidence type="ECO:0000256" key="2">
    <source>
        <dbReference type="ARBA" id="ARBA00022723"/>
    </source>
</evidence>
<evidence type="ECO:0000313" key="7">
    <source>
        <dbReference type="EMBL" id="KAL3691870.1"/>
    </source>
</evidence>
<keyword evidence="2 5" id="KW-0479">Metal-binding</keyword>
<comment type="caution">
    <text evidence="7">The sequence shown here is derived from an EMBL/GenBank/DDBJ whole genome shotgun (WGS) entry which is preliminary data.</text>
</comment>
<dbReference type="GO" id="GO:0046872">
    <property type="term" value="F:metal ion binding"/>
    <property type="evidence" value="ECO:0007669"/>
    <property type="project" value="UniProtKB-KW"/>
</dbReference>
<keyword evidence="4 5" id="KW-0408">Iron</keyword>
<dbReference type="Pfam" id="PF00067">
    <property type="entry name" value="p450"/>
    <property type="match status" value="1"/>
</dbReference>
<feature type="binding site" description="axial binding residue" evidence="5">
    <location>
        <position position="489"/>
    </location>
    <ligand>
        <name>heme</name>
        <dbReference type="ChEBI" id="CHEBI:30413"/>
    </ligand>
    <ligandPart>
        <name>Fe</name>
        <dbReference type="ChEBI" id="CHEBI:18248"/>
    </ligandPart>
</feature>
<dbReference type="CDD" id="cd11064">
    <property type="entry name" value="CYP86A"/>
    <property type="match status" value="1"/>
</dbReference>
<evidence type="ECO:0000256" key="1">
    <source>
        <dbReference type="ARBA" id="ARBA00010617"/>
    </source>
</evidence>
<dbReference type="Proteomes" id="UP001633002">
    <property type="component" value="Unassembled WGS sequence"/>
</dbReference>
<evidence type="ECO:0000313" key="8">
    <source>
        <dbReference type="Proteomes" id="UP001633002"/>
    </source>
</evidence>
<evidence type="ECO:0000256" key="4">
    <source>
        <dbReference type="ARBA" id="ARBA00023004"/>
    </source>
</evidence>
<dbReference type="GO" id="GO:0006629">
    <property type="term" value="P:lipid metabolic process"/>
    <property type="evidence" value="ECO:0007669"/>
    <property type="project" value="UniProtKB-ARBA"/>
</dbReference>
<name>A0ABD3HNN1_9MARC</name>
<protein>
    <recommendedName>
        <fullName evidence="9">Cytochrome P450</fullName>
    </recommendedName>
</protein>
<dbReference type="GO" id="GO:0004497">
    <property type="term" value="F:monooxygenase activity"/>
    <property type="evidence" value="ECO:0007669"/>
    <property type="project" value="UniProtKB-KW"/>
</dbReference>
<keyword evidence="6" id="KW-0503">Monooxygenase</keyword>
<comment type="cofactor">
    <cofactor evidence="5">
        <name>heme</name>
        <dbReference type="ChEBI" id="CHEBI:30413"/>
    </cofactor>
</comment>
<dbReference type="AlphaFoldDB" id="A0ABD3HNN1"/>
<sequence>MESPRNETTISVPPGAGCPWHQINWTSAQLWQEVAIAVLAVIVLRSTFISFFEVYRKNQRHGQIRAWPLVGSTLTVTANMNGLHDRFAKWQEENDVVWMTYPFGLDAVYIADPSTTEYILKTNFPNYPKGDEVQVRMREFLGHGIFASDGQEWKDTRKMASFQFSSVVLRDFSADVFKDGAILLARMVSQFAQSKTPIDMQNLFMRLTLDTTCKVGLGIELGCLSPSLPEVPFATHFDLANELSFVRYLDPLWKFKKFFDIGNEKVLRKCVKEVDSFSYNIINKRKIDIEASKKDGSKRPDLLSRFMSAVDNSGEMHSDKVLRDHLVNFIIAGRDTSAVTLSWFTYMICLHPEVAEKIYDELARLEETDNSSQDAKQEDDPFTRFARVLTFYNVAKLSYLHAALTETLRLYPPVHLDAKVAVNDDIFPNGMQVKKGTLVTYNAYAMGRLERNWGPDAKQYKPERWLKDGVFHQESPFKFISFHAGNRQCLGKESAYLQMKMTAAMLIRFFKFELVPGQNIEPRLMFVLTMKEGVKVIATPR</sequence>
<evidence type="ECO:0000256" key="5">
    <source>
        <dbReference type="PIRSR" id="PIRSR602401-1"/>
    </source>
</evidence>
<keyword evidence="5 6" id="KW-0349">Heme</keyword>
<dbReference type="EMBL" id="JBJQOH010000003">
    <property type="protein sequence ID" value="KAL3691870.1"/>
    <property type="molecule type" value="Genomic_DNA"/>
</dbReference>